<dbReference type="RefSeq" id="WP_145363898.1">
    <property type="nucleotide sequence ID" value="NZ_CP036268.1"/>
</dbReference>
<gene>
    <name evidence="2" type="ORF">Pan189_21920</name>
</gene>
<dbReference type="KEGG" id="svp:Pan189_21920"/>
<accession>A0A517R1R6</accession>
<dbReference type="EMBL" id="CP036268">
    <property type="protein sequence ID" value="QDT37810.1"/>
    <property type="molecule type" value="Genomic_DNA"/>
</dbReference>
<dbReference type="PANTHER" id="PTHR41252:SF1">
    <property type="entry name" value="BLR2505 PROTEIN"/>
    <property type="match status" value="1"/>
</dbReference>
<evidence type="ECO:0000259" key="1">
    <source>
        <dbReference type="Pfam" id="PF12680"/>
    </source>
</evidence>
<evidence type="ECO:0000313" key="3">
    <source>
        <dbReference type="Proteomes" id="UP000317318"/>
    </source>
</evidence>
<dbReference type="AlphaFoldDB" id="A0A517R1R6"/>
<dbReference type="Gene3D" id="3.10.450.50">
    <property type="match status" value="1"/>
</dbReference>
<reference evidence="2 3" key="1">
    <citation type="submission" date="2019-02" db="EMBL/GenBank/DDBJ databases">
        <title>Deep-cultivation of Planctomycetes and their phenomic and genomic characterization uncovers novel biology.</title>
        <authorList>
            <person name="Wiegand S."/>
            <person name="Jogler M."/>
            <person name="Boedeker C."/>
            <person name="Pinto D."/>
            <person name="Vollmers J."/>
            <person name="Rivas-Marin E."/>
            <person name="Kohn T."/>
            <person name="Peeters S.H."/>
            <person name="Heuer A."/>
            <person name="Rast P."/>
            <person name="Oberbeckmann S."/>
            <person name="Bunk B."/>
            <person name="Jeske O."/>
            <person name="Meyerdierks A."/>
            <person name="Storesund J.E."/>
            <person name="Kallscheuer N."/>
            <person name="Luecker S."/>
            <person name="Lage O.M."/>
            <person name="Pohl T."/>
            <person name="Merkel B.J."/>
            <person name="Hornburger P."/>
            <person name="Mueller R.-W."/>
            <person name="Bruemmer F."/>
            <person name="Labrenz M."/>
            <person name="Spormann A.M."/>
            <person name="Op den Camp H."/>
            <person name="Overmann J."/>
            <person name="Amann R."/>
            <person name="Jetten M.S.M."/>
            <person name="Mascher T."/>
            <person name="Medema M.H."/>
            <person name="Devos D.P."/>
            <person name="Kaster A.-K."/>
            <person name="Ovreas L."/>
            <person name="Rohde M."/>
            <person name="Galperin M.Y."/>
            <person name="Jogler C."/>
        </authorList>
    </citation>
    <scope>NUCLEOTIDE SEQUENCE [LARGE SCALE GENOMIC DNA]</scope>
    <source>
        <strain evidence="2 3">Pan189</strain>
    </source>
</reference>
<protein>
    <submittedName>
        <fullName evidence="2">SnoaL-like domain protein</fullName>
    </submittedName>
</protein>
<dbReference type="PANTHER" id="PTHR41252">
    <property type="entry name" value="BLR2505 PROTEIN"/>
    <property type="match status" value="1"/>
</dbReference>
<evidence type="ECO:0000313" key="2">
    <source>
        <dbReference type="EMBL" id="QDT37810.1"/>
    </source>
</evidence>
<dbReference type="InterPro" id="IPR037401">
    <property type="entry name" value="SnoaL-like"/>
</dbReference>
<dbReference type="SUPFAM" id="SSF54427">
    <property type="entry name" value="NTF2-like"/>
    <property type="match status" value="1"/>
</dbReference>
<dbReference type="InterPro" id="IPR032710">
    <property type="entry name" value="NTF2-like_dom_sf"/>
</dbReference>
<proteinExistence type="predicted"/>
<feature type="domain" description="SnoaL-like" evidence="1">
    <location>
        <begin position="42"/>
        <end position="148"/>
    </location>
</feature>
<organism evidence="2 3">
    <name type="scientific">Stratiformator vulcanicus</name>
    <dbReference type="NCBI Taxonomy" id="2527980"/>
    <lineage>
        <taxon>Bacteria</taxon>
        <taxon>Pseudomonadati</taxon>
        <taxon>Planctomycetota</taxon>
        <taxon>Planctomycetia</taxon>
        <taxon>Planctomycetales</taxon>
        <taxon>Planctomycetaceae</taxon>
        <taxon>Stratiformator</taxon>
    </lineage>
</organism>
<dbReference type="OrthoDB" id="283154at2"/>
<keyword evidence="3" id="KW-1185">Reference proteome</keyword>
<sequence>MDPIPLTPILNRFVKDISAKAEFSGADGDVAERERANVAIMQKMYRAIIAGDLDRFQKFLTDDIEYAWYGPAEHPFTGTVIGREAVLKKVVSNYSWLDDQRPQIRIAIVQPTLVSLHAHETGKIRKTGRPYEVDFVQLFRFRGDRICQFESYCESTALMTALLEAGAGSGIATGQER</sequence>
<dbReference type="Pfam" id="PF12680">
    <property type="entry name" value="SnoaL_2"/>
    <property type="match status" value="1"/>
</dbReference>
<dbReference type="Proteomes" id="UP000317318">
    <property type="component" value="Chromosome"/>
</dbReference>
<name>A0A517R1R6_9PLAN</name>